<dbReference type="EMBL" id="MEXB01000001">
    <property type="protein sequence ID" value="OGC88934.1"/>
    <property type="molecule type" value="Genomic_DNA"/>
</dbReference>
<dbReference type="Proteomes" id="UP000176568">
    <property type="component" value="Unassembled WGS sequence"/>
</dbReference>
<evidence type="ECO:0000313" key="3">
    <source>
        <dbReference type="Proteomes" id="UP000176568"/>
    </source>
</evidence>
<evidence type="ECO:0000313" key="2">
    <source>
        <dbReference type="EMBL" id="OGC88934.1"/>
    </source>
</evidence>
<protein>
    <recommendedName>
        <fullName evidence="1">Glycosyl transferase family 1 domain-containing protein</fullName>
    </recommendedName>
</protein>
<feature type="domain" description="Glycosyl transferase family 1" evidence="1">
    <location>
        <begin position="155"/>
        <end position="311"/>
    </location>
</feature>
<gene>
    <name evidence="2" type="ORF">A2419_01055</name>
</gene>
<dbReference type="Pfam" id="PF00534">
    <property type="entry name" value="Glycos_transf_1"/>
    <property type="match status" value="1"/>
</dbReference>
<accession>A0A1F4Y4V9</accession>
<dbReference type="Gene3D" id="3.40.50.2000">
    <property type="entry name" value="Glycogen Phosphorylase B"/>
    <property type="match status" value="2"/>
</dbReference>
<comment type="caution">
    <text evidence="2">The sequence shown here is derived from an EMBL/GenBank/DDBJ whole genome shotgun (WGS) entry which is preliminary data.</text>
</comment>
<organism evidence="2 3">
    <name type="scientific">Candidatus Adlerbacteria bacterium RIFOXYC1_FULL_48_26</name>
    <dbReference type="NCBI Taxonomy" id="1797247"/>
    <lineage>
        <taxon>Bacteria</taxon>
        <taxon>Candidatus Adleribacteriota</taxon>
    </lineage>
</organism>
<dbReference type="GO" id="GO:0016757">
    <property type="term" value="F:glycosyltransferase activity"/>
    <property type="evidence" value="ECO:0007669"/>
    <property type="project" value="InterPro"/>
</dbReference>
<dbReference type="AlphaFoldDB" id="A0A1F4Y4V9"/>
<proteinExistence type="predicted"/>
<dbReference type="SUPFAM" id="SSF53756">
    <property type="entry name" value="UDP-Glycosyltransferase/glycogen phosphorylase"/>
    <property type="match status" value="1"/>
</dbReference>
<dbReference type="STRING" id="1797247.A2419_01055"/>
<evidence type="ECO:0000259" key="1">
    <source>
        <dbReference type="Pfam" id="PF00534"/>
    </source>
</evidence>
<name>A0A1F4Y4V9_9BACT</name>
<reference evidence="2 3" key="1">
    <citation type="journal article" date="2016" name="Nat. Commun.">
        <title>Thousands of microbial genomes shed light on interconnected biogeochemical processes in an aquifer system.</title>
        <authorList>
            <person name="Anantharaman K."/>
            <person name="Brown C.T."/>
            <person name="Hug L.A."/>
            <person name="Sharon I."/>
            <person name="Castelle C.J."/>
            <person name="Probst A.J."/>
            <person name="Thomas B.C."/>
            <person name="Singh A."/>
            <person name="Wilkins M.J."/>
            <person name="Karaoz U."/>
            <person name="Brodie E.L."/>
            <person name="Williams K.H."/>
            <person name="Hubbard S.S."/>
            <person name="Banfield J.F."/>
        </authorList>
    </citation>
    <scope>NUCLEOTIDE SEQUENCE [LARGE SCALE GENOMIC DNA]</scope>
</reference>
<dbReference type="PANTHER" id="PTHR12526">
    <property type="entry name" value="GLYCOSYLTRANSFERASE"/>
    <property type="match status" value="1"/>
</dbReference>
<dbReference type="InterPro" id="IPR001296">
    <property type="entry name" value="Glyco_trans_1"/>
</dbReference>
<dbReference type="CDD" id="cd03801">
    <property type="entry name" value="GT4_PimA-like"/>
    <property type="match status" value="1"/>
</dbReference>
<sequence length="342" mass="38499">MKLLILTQGIDLDDPVLSAYHSWILSIARRADKATVMCLKKGRNTFPKDIEVISLGKESNPSRFSYIKKLFQYAWFFRDEYDVVFVHMNQEYILLAGGLWRLLGKPIYFWRNHYAGSLLTNVAVALSTKVFYTSRQSYTARFSKSVRMPVGVDMQRHSAVSGLQRKENSILSLGRISPSKNIHVLIEALGILHKKGVAYTADIYGVTTASDTHYLRGLRERVAELGIRDSVQFCGGVANEETPEIYGEHDIFVNMSPQGMFDKTILEAAACDCLVVTANKDAIEYLGEKLAFKDLDPQSVADALQTALSVGEEKEVVLVRQREFVQRNSSHSLAQRLYAEMA</sequence>